<protein>
    <recommendedName>
        <fullName evidence="4">DUF4367 domain-containing protein</fullName>
    </recommendedName>
</protein>
<feature type="signal peptide" evidence="1">
    <location>
        <begin position="1"/>
        <end position="27"/>
    </location>
</feature>
<dbReference type="EMBL" id="JAHQCR010000086">
    <property type="protein sequence ID" value="MBU9723769.1"/>
    <property type="molecule type" value="Genomic_DNA"/>
</dbReference>
<accession>A0ABS6JYU9</accession>
<sequence length="210" mass="24861">MNRFSLFSRIKLTILFLIIVSFTFACQSEGAVEPDEVVAEYIHTDFSYSPFQYPEDWELVAVSSDVQLLYQDWDEPEKHRYADVPYRYGFTFGEKAEENVVTEEELETFNEDKALMGETTRQHYYHTYYQHYGNLHLSKNGFIRLVSQHETGEEWVINGEEFRVLRDGNEWVVNWFKNGTYYDLIVLGEAGISDEENFEELLEFMFLQGL</sequence>
<organism evidence="2 3">
    <name type="scientific">Evansella alkalicola</name>
    <dbReference type="NCBI Taxonomy" id="745819"/>
    <lineage>
        <taxon>Bacteria</taxon>
        <taxon>Bacillati</taxon>
        <taxon>Bacillota</taxon>
        <taxon>Bacilli</taxon>
        <taxon>Bacillales</taxon>
        <taxon>Bacillaceae</taxon>
        <taxon>Evansella</taxon>
    </lineage>
</organism>
<evidence type="ECO:0008006" key="4">
    <source>
        <dbReference type="Google" id="ProtNLM"/>
    </source>
</evidence>
<evidence type="ECO:0000313" key="3">
    <source>
        <dbReference type="Proteomes" id="UP000790580"/>
    </source>
</evidence>
<reference evidence="2 3" key="1">
    <citation type="submission" date="2021-06" db="EMBL/GenBank/DDBJ databases">
        <title>Bacillus sp. RD4P76, an endophyte from a halophyte.</title>
        <authorList>
            <person name="Sun J.-Q."/>
        </authorList>
    </citation>
    <scope>NUCLEOTIDE SEQUENCE [LARGE SCALE GENOMIC DNA]</scope>
    <source>
        <strain evidence="2 3">JCM 17098</strain>
    </source>
</reference>
<dbReference type="PROSITE" id="PS51257">
    <property type="entry name" value="PROKAR_LIPOPROTEIN"/>
    <property type="match status" value="1"/>
</dbReference>
<comment type="caution">
    <text evidence="2">The sequence shown here is derived from an EMBL/GenBank/DDBJ whole genome shotgun (WGS) entry which is preliminary data.</text>
</comment>
<name>A0ABS6JYU9_9BACI</name>
<keyword evidence="3" id="KW-1185">Reference proteome</keyword>
<evidence type="ECO:0000313" key="2">
    <source>
        <dbReference type="EMBL" id="MBU9723769.1"/>
    </source>
</evidence>
<keyword evidence="1" id="KW-0732">Signal</keyword>
<dbReference type="Proteomes" id="UP000790580">
    <property type="component" value="Unassembled WGS sequence"/>
</dbReference>
<dbReference type="RefSeq" id="WP_088073248.1">
    <property type="nucleotide sequence ID" value="NZ_JAHQCR010000086.1"/>
</dbReference>
<evidence type="ECO:0000256" key="1">
    <source>
        <dbReference type="SAM" id="SignalP"/>
    </source>
</evidence>
<feature type="chain" id="PRO_5045876655" description="DUF4367 domain-containing protein" evidence="1">
    <location>
        <begin position="28"/>
        <end position="210"/>
    </location>
</feature>
<proteinExistence type="predicted"/>
<gene>
    <name evidence="2" type="ORF">KS407_20315</name>
</gene>